<keyword evidence="7" id="KW-0539">Nucleus</keyword>
<dbReference type="GeneTree" id="ENSGT00440000037505"/>
<sequence length="1759" mass="197981">MAAFGLLSYEDRPLKRPRLGPPDVYPQDPRQKEDELTAVNVKQGFSNQPAFSGDEHGSARNIVINASKIGAYFSSILAEKLKLNTFQDTGKKKPQVNAKDNYWLVTARSQSAIHNWFTDLAGSKPLTLLAKKVPILSKKEDVFAYLAKYSVPLLRAAWLIKMTCAYYAAISEAKIKKRQATDPNIEWTQIITKYLREQLAKVAEFYHVTSSQGSSSVVMPQEMEQALKQWEYNEKLSFYMFQEGMLERHEYLTWILDVLEKIRPTDDDLLKLLLPLMLQVRAKIYEVEQQIKQRGRAVEVRWSFDKCQESTAGVTISRVLHTLEVLDRHCFDRSDSSNSMETLYNKIFWANQNKDNQEVAPNDEAVVMLLCEWAVSCKRSGKHRAMAVAKLLEKRQAEIEAERCGESEVLDEKESLSSASLTGSSLPVFQNVLLRFLDTQAPSLSDPNSDHEKTEFVNLVLLFSEFTRHDVFSHDAYMCTLISRGDLSITATTRPRSPNGETVDEHYSKDHDVKLEIFSPMPGESCENVNSSLDRRISVTSEKSVKRERLRELIFPSNYDLLRHLQYATHFPIPLDESSSHECNQRMILLYGVGKERDEARHQLKKITKDILKILNKKSTTEMGVGDEGQKARKTKQEAFPTLETVFTKLQQLSYFDQHQVTSQISSNVLEQITSFASGTSYHLPLAHHIQLIFDLMEPALNINGLIDFAIQLLNELSVVEAELLLKSSSLAGSYTTGLCVCIVAVLRRYHACLILNSEQTAQVFEGLCGVVKHVVNPSECSSPERCILAYLYDLYVSCSHLRSKFGDLFSSACSKVKQTIYSNVQPSNSNLLWDPEFMLDFIENPSAHSINYSMLGKILSDNAANRYSFVCNALMNVCMGHQDAGRINDIANLCAELTACCTVLSSEWLGVVKALCCSSNHVWGFNDLLCSVDVSDLSFHDSLATFIAILIARQCFSLEDVVQHVALPSLLAAACGDPDAEPGARMTCRLLLHLFRTPQVCFFPQGTGKFLVSGLGAWVEVHPLLLCFCCAGDAEIGSNNVNSLKSEDFHMKGLLDELSEDEVWGSSHALKACGKAVSIETASLSEYARYVLRTICQQEWVGEHCLKEPERLCTDKDLILDPVLSNKQAQKLLQLICYPHGIKECTEGDNPQRQHIKCILQNLDQWTLRQSWLELQLMIKQCMKEPGSGSVAEMNSLLDNIAKATIEVFQQSADLNNNSSNSGIGLFNPNSVGNADTSNTRQNGKKTFLSSSERRGVWLVAPLIAKLPTSVQGRVLKAAGEELEKGQHLGSSSKKERDRQKQKSMSLLSQQPFLSLVLTCLKGQDEQREGLLTSLQNQVNQILSNWREERYQDDVKARQMMHEALQLRLNLVGGMFDTVQRSTQWTTDWALLLLQIITSGTVDLQTNNELFTTVLDMLGVLINGTLASDLSNASQGGPEENKRAYMNLVKKLKKELGDKRSESIDKVRQLLPLPKQTCDIITCEPMGSLIDTKGNKIAGFDSIDKKQGLQVSTKQKVSSWDLFEGHKNPAPLSWAWFGTVRVDRKVIKYEEQQHLLLYHMHTKPKPRSYYLEPLPLPPEEEEEEPTTPVSQEPERKSGEFSDQGKHATDDEKKTKSRKRKSKSSSRADEYPQNNLYRVPPTYSPVSSQVMHPPQPALWGYSIMGQPQQPGFFVQNQPLPPGGSRLDPTGSFVPTNTKQALSNMLQRRSGTMMQPPSIHAITPQQQLLQMKLLQQEQQQQRLLRQQAQSRSLQQVCPNT</sequence>
<evidence type="ECO:0000259" key="9">
    <source>
        <dbReference type="SMART" id="SM01281"/>
    </source>
</evidence>
<evidence type="ECO:0000256" key="4">
    <source>
        <dbReference type="ARBA" id="ARBA00023015"/>
    </source>
</evidence>
<feature type="region of interest" description="Disordered" evidence="8">
    <location>
        <begin position="1"/>
        <end position="33"/>
    </location>
</feature>
<evidence type="ECO:0000256" key="2">
    <source>
        <dbReference type="ARBA" id="ARBA00010289"/>
    </source>
</evidence>
<reference evidence="10 11" key="1">
    <citation type="submission" date="2019-11" db="EMBL/GenBank/DDBJ databases">
        <title>Strigops habroptila (kakapo) genome, bStrHab1, primary haplotype, v2.</title>
        <authorList>
            <person name="Jarvis E.D."/>
            <person name="Howard J."/>
            <person name="Rhie A."/>
            <person name="Phillippy A."/>
            <person name="Korlach J."/>
            <person name="Digby A."/>
            <person name="Iorns D."/>
            <person name="Eason D."/>
            <person name="Robertson B."/>
            <person name="Raemaekers T."/>
            <person name="Howe K."/>
            <person name="Lewin H."/>
            <person name="Damas J."/>
            <person name="Hastie A."/>
            <person name="Tracey A."/>
            <person name="Chow W."/>
            <person name="Fedrigo O."/>
        </authorList>
    </citation>
    <scope>NUCLEOTIDE SEQUENCE [LARGE SCALE GENOMIC DNA]</scope>
</reference>
<gene>
    <name evidence="10" type="primary">MED12L</name>
</gene>
<organism evidence="10 11">
    <name type="scientific">Strigops habroptila</name>
    <name type="common">Kakapo</name>
    <dbReference type="NCBI Taxonomy" id="2489341"/>
    <lineage>
        <taxon>Eukaryota</taxon>
        <taxon>Metazoa</taxon>
        <taxon>Chordata</taxon>
        <taxon>Craniata</taxon>
        <taxon>Vertebrata</taxon>
        <taxon>Euteleostomi</taxon>
        <taxon>Archelosauria</taxon>
        <taxon>Archosauria</taxon>
        <taxon>Dinosauria</taxon>
        <taxon>Saurischia</taxon>
        <taxon>Theropoda</taxon>
        <taxon>Coelurosauria</taxon>
        <taxon>Aves</taxon>
        <taxon>Neognathae</taxon>
        <taxon>Neoaves</taxon>
        <taxon>Telluraves</taxon>
        <taxon>Australaves</taxon>
        <taxon>Psittaciformes</taxon>
        <taxon>Psittacidae</taxon>
        <taxon>Strigops</taxon>
    </lineage>
</organism>
<evidence type="ECO:0000256" key="5">
    <source>
        <dbReference type="ARBA" id="ARBA00023159"/>
    </source>
</evidence>
<name>A0A672VBG7_STRHB</name>
<reference evidence="10" key="3">
    <citation type="submission" date="2025-09" db="UniProtKB">
        <authorList>
            <consortium name="Ensembl"/>
        </authorList>
    </citation>
    <scope>IDENTIFICATION</scope>
</reference>
<comment type="similarity">
    <text evidence="2">Belongs to the Mediator complex subunit 12 family.</text>
</comment>
<dbReference type="GO" id="GO:0016592">
    <property type="term" value="C:mediator complex"/>
    <property type="evidence" value="ECO:0007669"/>
    <property type="project" value="InterPro"/>
</dbReference>
<dbReference type="Pfam" id="PF12145">
    <property type="entry name" value="Med12-LCEWAV"/>
    <property type="match status" value="1"/>
</dbReference>
<dbReference type="InterPro" id="IPR021990">
    <property type="entry name" value="Mediator_Med12_LCEWAV"/>
</dbReference>
<evidence type="ECO:0000256" key="7">
    <source>
        <dbReference type="ARBA" id="ARBA00023242"/>
    </source>
</evidence>
<keyword evidence="5" id="KW-0010">Activator</keyword>
<keyword evidence="4" id="KW-0805">Transcription regulation</keyword>
<dbReference type="SMART" id="SM01281">
    <property type="entry name" value="Med12"/>
    <property type="match status" value="1"/>
</dbReference>
<feature type="compositionally biased region" description="Basic residues" evidence="8">
    <location>
        <begin position="1615"/>
        <end position="1624"/>
    </location>
</feature>
<proteinExistence type="inferred from homology"/>
<dbReference type="InterPro" id="IPR051647">
    <property type="entry name" value="Mediator_comp_sub12"/>
</dbReference>
<evidence type="ECO:0000256" key="8">
    <source>
        <dbReference type="SAM" id="MobiDB-lite"/>
    </source>
</evidence>
<comment type="subcellular location">
    <subcellularLocation>
        <location evidence="1">Nucleus</location>
    </subcellularLocation>
</comment>
<evidence type="ECO:0000256" key="3">
    <source>
        <dbReference type="ARBA" id="ARBA00022491"/>
    </source>
</evidence>
<feature type="region of interest" description="Disordered" evidence="8">
    <location>
        <begin position="1568"/>
        <end position="1649"/>
    </location>
</feature>
<keyword evidence="11" id="KW-1185">Reference proteome</keyword>
<feature type="compositionally biased region" description="Basic and acidic residues" evidence="8">
    <location>
        <begin position="1283"/>
        <end position="1302"/>
    </location>
</feature>
<accession>A0A672VBG7</accession>
<feature type="compositionally biased region" description="Polar residues" evidence="8">
    <location>
        <begin position="1229"/>
        <end position="1243"/>
    </location>
</feature>
<keyword evidence="3" id="KW-0678">Repressor</keyword>
<feature type="region of interest" description="Disordered" evidence="8">
    <location>
        <begin position="1229"/>
        <end position="1248"/>
    </location>
</feature>
<evidence type="ECO:0000313" key="11">
    <source>
        <dbReference type="Proteomes" id="UP000472266"/>
    </source>
</evidence>
<keyword evidence="6" id="KW-0804">Transcription</keyword>
<dbReference type="Pfam" id="PF09497">
    <property type="entry name" value="Med12"/>
    <property type="match status" value="1"/>
</dbReference>
<dbReference type="Proteomes" id="UP000472266">
    <property type="component" value="Chromosome 9"/>
</dbReference>
<dbReference type="GO" id="GO:0045944">
    <property type="term" value="P:positive regulation of transcription by RNA polymerase II"/>
    <property type="evidence" value="ECO:0007669"/>
    <property type="project" value="TreeGrafter"/>
</dbReference>
<evidence type="ECO:0000313" key="10">
    <source>
        <dbReference type="Ensembl" id="ENSSHBP00005025111.1"/>
    </source>
</evidence>
<dbReference type="PANTHER" id="PTHR46007:SF3">
    <property type="entry name" value="MEDIATOR OF RNA POLYMERASE II TRANSCRIPTION SUBUNIT 12-LIKE PROTEIN"/>
    <property type="match status" value="1"/>
</dbReference>
<dbReference type="InterPro" id="IPR019035">
    <property type="entry name" value="Mediator_Med12"/>
</dbReference>
<reference evidence="10" key="2">
    <citation type="submission" date="2025-08" db="UniProtKB">
        <authorList>
            <consortium name="Ensembl"/>
        </authorList>
    </citation>
    <scope>IDENTIFICATION</scope>
</reference>
<evidence type="ECO:0000256" key="1">
    <source>
        <dbReference type="ARBA" id="ARBA00004123"/>
    </source>
</evidence>
<dbReference type="GO" id="GO:0003713">
    <property type="term" value="F:transcription coactivator activity"/>
    <property type="evidence" value="ECO:0007669"/>
    <property type="project" value="TreeGrafter"/>
</dbReference>
<feature type="compositionally biased region" description="Basic and acidic residues" evidence="8">
    <location>
        <begin position="1593"/>
        <end position="1614"/>
    </location>
</feature>
<protein>
    <submittedName>
        <fullName evidence="10">Mediator complex subunit 12L</fullName>
    </submittedName>
</protein>
<dbReference type="GO" id="GO:0008013">
    <property type="term" value="F:beta-catenin binding"/>
    <property type="evidence" value="ECO:0007669"/>
    <property type="project" value="InterPro"/>
</dbReference>
<dbReference type="InterPro" id="IPR021989">
    <property type="entry name" value="Mediator_Med12_catenin-bd"/>
</dbReference>
<dbReference type="Ensembl" id="ENSSHBT00005029888.1">
    <property type="protein sequence ID" value="ENSSHBP00005025111.1"/>
    <property type="gene ID" value="ENSSHBG00005020875.1"/>
</dbReference>
<feature type="region of interest" description="Disordered" evidence="8">
    <location>
        <begin position="1283"/>
        <end position="1307"/>
    </location>
</feature>
<dbReference type="Pfam" id="PF12144">
    <property type="entry name" value="Med12-PQL"/>
    <property type="match status" value="1"/>
</dbReference>
<feature type="domain" description="Mediator complex subunit Med12" evidence="9">
    <location>
        <begin position="101"/>
        <end position="161"/>
    </location>
</feature>
<dbReference type="PANTHER" id="PTHR46007">
    <property type="entry name" value="MEDIATOR OF RNA POLYMERASE II TRANSCRIPTION SUBUNIT 12"/>
    <property type="match status" value="1"/>
</dbReference>
<evidence type="ECO:0000256" key="6">
    <source>
        <dbReference type="ARBA" id="ARBA00023163"/>
    </source>
</evidence>